<dbReference type="Proteomes" id="UP000050783">
    <property type="component" value="Unassembled WGS sequence"/>
</dbReference>
<gene>
    <name evidence="1" type="ORF">RUA4292_02642</name>
</gene>
<dbReference type="STRING" id="81569.RUM4293_00372"/>
<accession>A0A0P1EEQ5</accession>
<organism evidence="1 2">
    <name type="scientific">Ruegeria atlantica</name>
    <dbReference type="NCBI Taxonomy" id="81569"/>
    <lineage>
        <taxon>Bacteria</taxon>
        <taxon>Pseudomonadati</taxon>
        <taxon>Pseudomonadota</taxon>
        <taxon>Alphaproteobacteria</taxon>
        <taxon>Rhodobacterales</taxon>
        <taxon>Roseobacteraceae</taxon>
        <taxon>Ruegeria</taxon>
    </lineage>
</organism>
<dbReference type="GeneID" id="55493845"/>
<name>A0A0P1EEQ5_9RHOB</name>
<dbReference type="OrthoDB" id="7707413at2"/>
<dbReference type="AlphaFoldDB" id="A0A0P1EEQ5"/>
<sequence>MGELKAVATLAFTAIGSTALSTPCALQETCAYVEDCEGAELTLELLGTPPELVQSNFGDFSVDQIARAGEITSKIRLSNGQEWTATAKNDLLTASRTQDDKHINMYVTKTSDSEMAVTLFTVPMRYVDYAKIGKARRAFSGKCEQEF</sequence>
<evidence type="ECO:0000313" key="1">
    <source>
        <dbReference type="EMBL" id="CUH48462.1"/>
    </source>
</evidence>
<dbReference type="RefSeq" id="WP_058277951.1">
    <property type="nucleotide sequence ID" value="NZ_CYPU01000039.1"/>
</dbReference>
<dbReference type="EMBL" id="CYPU01000039">
    <property type="protein sequence ID" value="CUH48462.1"/>
    <property type="molecule type" value="Genomic_DNA"/>
</dbReference>
<proteinExistence type="predicted"/>
<reference evidence="1 2" key="1">
    <citation type="submission" date="2015-09" db="EMBL/GenBank/DDBJ databases">
        <authorList>
            <consortium name="Swine Surveillance"/>
        </authorList>
    </citation>
    <scope>NUCLEOTIDE SEQUENCE [LARGE SCALE GENOMIC DNA]</scope>
    <source>
        <strain evidence="1 2">CECT 4292</strain>
    </source>
</reference>
<evidence type="ECO:0000313" key="2">
    <source>
        <dbReference type="Proteomes" id="UP000050783"/>
    </source>
</evidence>
<protein>
    <submittedName>
        <fullName evidence="1">Uncharacterized protein</fullName>
    </submittedName>
</protein>